<evidence type="ECO:0000256" key="9">
    <source>
        <dbReference type="HAMAP-Rule" id="MF_00135"/>
    </source>
</evidence>
<dbReference type="InterPro" id="IPR001240">
    <property type="entry name" value="PRAI_dom"/>
</dbReference>
<keyword evidence="6 9" id="KW-0822">Tryptophan biosynthesis</keyword>
<dbReference type="OrthoDB" id="9796196at2"/>
<keyword evidence="5 9" id="KW-0028">Amino-acid biosynthesis</keyword>
<sequence>MSRTRIKFCGLTRAEDVRLAVELGVDYIGLVFAPHSPRRLLLGQARMLRELVPEEIAVVALAMDNNSGEIEGILENVQPDLLQFHGAEDDDFCASFGKPFFKAIAMGGEAESAFSRLAQFPSAAGFLFDGHAAGEQGGSGRRFDWRQMPQALEKPFLLAGGLSAANVGVAIRTARPWGVDVSSGIESSPGVKDPETMRSFVEAVRRADANPPA</sequence>
<dbReference type="GO" id="GO:0000162">
    <property type="term" value="P:L-tryptophan biosynthetic process"/>
    <property type="evidence" value="ECO:0007669"/>
    <property type="project" value="UniProtKB-UniRule"/>
</dbReference>
<evidence type="ECO:0000256" key="4">
    <source>
        <dbReference type="ARBA" id="ARBA00022272"/>
    </source>
</evidence>
<gene>
    <name evidence="9" type="primary">trpF</name>
    <name evidence="11" type="ORF">SAMN06296416_106158</name>
</gene>
<evidence type="ECO:0000256" key="7">
    <source>
        <dbReference type="ARBA" id="ARBA00023141"/>
    </source>
</evidence>
<evidence type="ECO:0000256" key="3">
    <source>
        <dbReference type="ARBA" id="ARBA00012572"/>
    </source>
</evidence>
<evidence type="ECO:0000256" key="6">
    <source>
        <dbReference type="ARBA" id="ARBA00022822"/>
    </source>
</evidence>
<dbReference type="Proteomes" id="UP000219374">
    <property type="component" value="Unassembled WGS sequence"/>
</dbReference>
<evidence type="ECO:0000313" key="11">
    <source>
        <dbReference type="EMBL" id="SOD55191.1"/>
    </source>
</evidence>
<reference evidence="11 12" key="1">
    <citation type="submission" date="2017-09" db="EMBL/GenBank/DDBJ databases">
        <authorList>
            <person name="Ehlers B."/>
            <person name="Leendertz F.H."/>
        </authorList>
    </citation>
    <scope>NUCLEOTIDE SEQUENCE [LARGE SCALE GENOMIC DNA]</scope>
    <source>
        <strain evidence="11 12">CGMCC 1.10978</strain>
    </source>
</reference>
<keyword evidence="12" id="KW-1185">Reference proteome</keyword>
<dbReference type="SUPFAM" id="SSF51366">
    <property type="entry name" value="Ribulose-phoshate binding barrel"/>
    <property type="match status" value="1"/>
</dbReference>
<name>A0A286D952_9GAMM</name>
<dbReference type="EC" id="5.3.1.24" evidence="3 9"/>
<dbReference type="Pfam" id="PF00697">
    <property type="entry name" value="PRAI"/>
    <property type="match status" value="1"/>
</dbReference>
<feature type="domain" description="N-(5'phosphoribosyl) anthranilate isomerase (PRAI)" evidence="10">
    <location>
        <begin position="7"/>
        <end position="202"/>
    </location>
</feature>
<dbReference type="InterPro" id="IPR011060">
    <property type="entry name" value="RibuloseP-bd_barrel"/>
</dbReference>
<dbReference type="AlphaFoldDB" id="A0A286D952"/>
<dbReference type="PANTHER" id="PTHR42894:SF1">
    <property type="entry name" value="N-(5'-PHOSPHORIBOSYL)ANTHRANILATE ISOMERASE"/>
    <property type="match status" value="1"/>
</dbReference>
<proteinExistence type="inferred from homology"/>
<evidence type="ECO:0000256" key="8">
    <source>
        <dbReference type="ARBA" id="ARBA00023235"/>
    </source>
</evidence>
<dbReference type="HAMAP" id="MF_00135">
    <property type="entry name" value="PRAI"/>
    <property type="match status" value="1"/>
</dbReference>
<dbReference type="CDD" id="cd00405">
    <property type="entry name" value="PRAI"/>
    <property type="match status" value="1"/>
</dbReference>
<dbReference type="UniPathway" id="UPA00035">
    <property type="reaction ID" value="UER00042"/>
</dbReference>
<dbReference type="InterPro" id="IPR013785">
    <property type="entry name" value="Aldolase_TIM"/>
</dbReference>
<protein>
    <recommendedName>
        <fullName evidence="4 9">N-(5'-phosphoribosyl)anthranilate isomerase</fullName>
        <shortName evidence="9">PRAI</shortName>
        <ecNumber evidence="3 9">5.3.1.24</ecNumber>
    </recommendedName>
</protein>
<dbReference type="PANTHER" id="PTHR42894">
    <property type="entry name" value="N-(5'-PHOSPHORIBOSYL)ANTHRANILATE ISOMERASE"/>
    <property type="match status" value="1"/>
</dbReference>
<comment type="pathway">
    <text evidence="2 9">Amino-acid biosynthesis; L-tryptophan biosynthesis; L-tryptophan from chorismate: step 3/5.</text>
</comment>
<keyword evidence="7 9" id="KW-0057">Aromatic amino acid biosynthesis</keyword>
<evidence type="ECO:0000256" key="2">
    <source>
        <dbReference type="ARBA" id="ARBA00004664"/>
    </source>
</evidence>
<comment type="catalytic activity">
    <reaction evidence="1 9">
        <text>N-(5-phospho-beta-D-ribosyl)anthranilate = 1-(2-carboxyphenylamino)-1-deoxy-D-ribulose 5-phosphate</text>
        <dbReference type="Rhea" id="RHEA:21540"/>
        <dbReference type="ChEBI" id="CHEBI:18277"/>
        <dbReference type="ChEBI" id="CHEBI:58613"/>
        <dbReference type="EC" id="5.3.1.24"/>
    </reaction>
</comment>
<keyword evidence="8 9" id="KW-0413">Isomerase</keyword>
<dbReference type="EMBL" id="OCND01000006">
    <property type="protein sequence ID" value="SOD55191.1"/>
    <property type="molecule type" value="Genomic_DNA"/>
</dbReference>
<comment type="similarity">
    <text evidence="9">Belongs to the TrpF family.</text>
</comment>
<dbReference type="RefSeq" id="WP_097122452.1">
    <property type="nucleotide sequence ID" value="NZ_OCND01000006.1"/>
</dbReference>
<dbReference type="GO" id="GO:0004640">
    <property type="term" value="F:phosphoribosylanthranilate isomerase activity"/>
    <property type="evidence" value="ECO:0007669"/>
    <property type="project" value="UniProtKB-UniRule"/>
</dbReference>
<dbReference type="Gene3D" id="3.20.20.70">
    <property type="entry name" value="Aldolase class I"/>
    <property type="match status" value="1"/>
</dbReference>
<organism evidence="11 12">
    <name type="scientific">Pseudoxanthomonas wuyuanensis</name>
    <dbReference type="NCBI Taxonomy" id="1073196"/>
    <lineage>
        <taxon>Bacteria</taxon>
        <taxon>Pseudomonadati</taxon>
        <taxon>Pseudomonadota</taxon>
        <taxon>Gammaproteobacteria</taxon>
        <taxon>Lysobacterales</taxon>
        <taxon>Lysobacteraceae</taxon>
        <taxon>Pseudoxanthomonas</taxon>
    </lineage>
</organism>
<dbReference type="InterPro" id="IPR044643">
    <property type="entry name" value="TrpF_fam"/>
</dbReference>
<evidence type="ECO:0000256" key="1">
    <source>
        <dbReference type="ARBA" id="ARBA00001164"/>
    </source>
</evidence>
<evidence type="ECO:0000256" key="5">
    <source>
        <dbReference type="ARBA" id="ARBA00022605"/>
    </source>
</evidence>
<evidence type="ECO:0000313" key="12">
    <source>
        <dbReference type="Proteomes" id="UP000219374"/>
    </source>
</evidence>
<accession>A0A286D952</accession>
<evidence type="ECO:0000259" key="10">
    <source>
        <dbReference type="Pfam" id="PF00697"/>
    </source>
</evidence>